<dbReference type="AlphaFoldDB" id="A0A8H9KT55"/>
<sequence length="157" mass="17942">MKQLLILLGFICALAFPKYSQAQEDTTLNVVDDIQFDLKSITASGDTLVVDLFAISYDIKPREFRLNVFATALIDAEEQSHMLTSVQIDRVIVQLSDRENYLNYLLHQDKPVNIKLKLSPMTEEVKNAKMVKIVFNALDDEGQFLEAFIDLNEKEEL</sequence>
<evidence type="ECO:0000313" key="3">
    <source>
        <dbReference type="Proteomes" id="UP000614460"/>
    </source>
</evidence>
<keyword evidence="3" id="KW-1185">Reference proteome</keyword>
<accession>A0A8H9KT55</accession>
<dbReference type="Proteomes" id="UP000614460">
    <property type="component" value="Unassembled WGS sequence"/>
</dbReference>
<name>A0A8H9KT55_9SPHI</name>
<reference evidence="2" key="1">
    <citation type="journal article" date="2014" name="Int. J. Syst. Evol. Microbiol.">
        <title>Complete genome sequence of Corynebacterium casei LMG S-19264T (=DSM 44701T), isolated from a smear-ripened cheese.</title>
        <authorList>
            <consortium name="US DOE Joint Genome Institute (JGI-PGF)"/>
            <person name="Walter F."/>
            <person name="Albersmeier A."/>
            <person name="Kalinowski J."/>
            <person name="Ruckert C."/>
        </authorList>
    </citation>
    <scope>NUCLEOTIDE SEQUENCE</scope>
    <source>
        <strain evidence="2">CGMCC 1.15966</strain>
    </source>
</reference>
<feature type="signal peptide" evidence="1">
    <location>
        <begin position="1"/>
        <end position="22"/>
    </location>
</feature>
<dbReference type="EMBL" id="BMKM01000001">
    <property type="protein sequence ID" value="GGE10537.1"/>
    <property type="molecule type" value="Genomic_DNA"/>
</dbReference>
<evidence type="ECO:0000313" key="2">
    <source>
        <dbReference type="EMBL" id="GGE10537.1"/>
    </source>
</evidence>
<keyword evidence="1" id="KW-0732">Signal</keyword>
<feature type="chain" id="PRO_5034568663" evidence="1">
    <location>
        <begin position="23"/>
        <end position="157"/>
    </location>
</feature>
<proteinExistence type="predicted"/>
<reference evidence="2" key="2">
    <citation type="submission" date="2020-09" db="EMBL/GenBank/DDBJ databases">
        <authorList>
            <person name="Sun Q."/>
            <person name="Zhou Y."/>
        </authorList>
    </citation>
    <scope>NUCLEOTIDE SEQUENCE</scope>
    <source>
        <strain evidence="2">CGMCC 1.15966</strain>
    </source>
</reference>
<gene>
    <name evidence="2" type="ORF">GCM10011516_05310</name>
</gene>
<evidence type="ECO:0000256" key="1">
    <source>
        <dbReference type="SAM" id="SignalP"/>
    </source>
</evidence>
<dbReference type="RefSeq" id="WP_094257580.1">
    <property type="nucleotide sequence ID" value="NZ_BMKM01000001.1"/>
</dbReference>
<protein>
    <submittedName>
        <fullName evidence="2">Uncharacterized protein</fullName>
    </submittedName>
</protein>
<organism evidence="2 3">
    <name type="scientific">Sphingobacterium cellulitidis</name>
    <dbReference type="NCBI Taxonomy" id="1768011"/>
    <lineage>
        <taxon>Bacteria</taxon>
        <taxon>Pseudomonadati</taxon>
        <taxon>Bacteroidota</taxon>
        <taxon>Sphingobacteriia</taxon>
        <taxon>Sphingobacteriales</taxon>
        <taxon>Sphingobacteriaceae</taxon>
        <taxon>Sphingobacterium</taxon>
    </lineage>
</organism>
<comment type="caution">
    <text evidence="2">The sequence shown here is derived from an EMBL/GenBank/DDBJ whole genome shotgun (WGS) entry which is preliminary data.</text>
</comment>